<gene>
    <name evidence="3" type="ORF">GSLYS_00010955001</name>
</gene>
<reference evidence="3 4" key="1">
    <citation type="submission" date="2024-04" db="EMBL/GenBank/DDBJ databases">
        <authorList>
            <consortium name="Genoscope - CEA"/>
            <person name="William W."/>
        </authorList>
    </citation>
    <scope>NUCLEOTIDE SEQUENCE [LARGE SCALE GENOMIC DNA]</scope>
</reference>
<sequence length="187" mass="20348">MMALHCVMFICLVIGIAQITDALLCYQCAISGADRPCITDMSGFYNTSLKLTKKYFKDCTATNPHWDRCVIETAESGGIITLFNRDCHDGLNFTEGFDDPKFRNLPANNYTTCVQKNLLGKLVCYTFCATDFCNGPQPPPTKTCNETELEYGDVCGATAMTAYGVQGLLCFVLAAFVSIHAVLGGAS</sequence>
<dbReference type="Proteomes" id="UP001497497">
    <property type="component" value="Unassembled WGS sequence"/>
</dbReference>
<accession>A0AAV2HU53</accession>
<keyword evidence="1" id="KW-1133">Transmembrane helix</keyword>
<dbReference type="EMBL" id="CAXITT010000247">
    <property type="protein sequence ID" value="CAL1537042.1"/>
    <property type="molecule type" value="Genomic_DNA"/>
</dbReference>
<evidence type="ECO:0008006" key="5">
    <source>
        <dbReference type="Google" id="ProtNLM"/>
    </source>
</evidence>
<evidence type="ECO:0000313" key="3">
    <source>
        <dbReference type="EMBL" id="CAL1537042.1"/>
    </source>
</evidence>
<comment type="caution">
    <text evidence="3">The sequence shown here is derived from an EMBL/GenBank/DDBJ whole genome shotgun (WGS) entry which is preliminary data.</text>
</comment>
<proteinExistence type="predicted"/>
<dbReference type="AlphaFoldDB" id="A0AAV2HU53"/>
<name>A0AAV2HU53_LYMST</name>
<feature type="transmembrane region" description="Helical" evidence="1">
    <location>
        <begin position="163"/>
        <end position="183"/>
    </location>
</feature>
<keyword evidence="1" id="KW-0812">Transmembrane</keyword>
<organism evidence="3 4">
    <name type="scientific">Lymnaea stagnalis</name>
    <name type="common">Great pond snail</name>
    <name type="synonym">Helix stagnalis</name>
    <dbReference type="NCBI Taxonomy" id="6523"/>
    <lineage>
        <taxon>Eukaryota</taxon>
        <taxon>Metazoa</taxon>
        <taxon>Spiralia</taxon>
        <taxon>Lophotrochozoa</taxon>
        <taxon>Mollusca</taxon>
        <taxon>Gastropoda</taxon>
        <taxon>Heterobranchia</taxon>
        <taxon>Euthyneura</taxon>
        <taxon>Panpulmonata</taxon>
        <taxon>Hygrophila</taxon>
        <taxon>Lymnaeoidea</taxon>
        <taxon>Lymnaeidae</taxon>
        <taxon>Lymnaea</taxon>
    </lineage>
</organism>
<keyword evidence="4" id="KW-1185">Reference proteome</keyword>
<evidence type="ECO:0000256" key="1">
    <source>
        <dbReference type="SAM" id="Phobius"/>
    </source>
</evidence>
<evidence type="ECO:0000313" key="4">
    <source>
        <dbReference type="Proteomes" id="UP001497497"/>
    </source>
</evidence>
<keyword evidence="2" id="KW-0732">Signal</keyword>
<feature type="signal peptide" evidence="2">
    <location>
        <begin position="1"/>
        <end position="22"/>
    </location>
</feature>
<protein>
    <recommendedName>
        <fullName evidence="5">Protein quiver</fullName>
    </recommendedName>
</protein>
<keyword evidence="1" id="KW-0472">Membrane</keyword>
<evidence type="ECO:0000256" key="2">
    <source>
        <dbReference type="SAM" id="SignalP"/>
    </source>
</evidence>
<feature type="chain" id="PRO_5043326562" description="Protein quiver" evidence="2">
    <location>
        <begin position="23"/>
        <end position="187"/>
    </location>
</feature>